<organism evidence="1 2">
    <name type="scientific">Ficus carica</name>
    <name type="common">Common fig</name>
    <dbReference type="NCBI Taxonomy" id="3494"/>
    <lineage>
        <taxon>Eukaryota</taxon>
        <taxon>Viridiplantae</taxon>
        <taxon>Streptophyta</taxon>
        <taxon>Embryophyta</taxon>
        <taxon>Tracheophyta</taxon>
        <taxon>Spermatophyta</taxon>
        <taxon>Magnoliopsida</taxon>
        <taxon>eudicotyledons</taxon>
        <taxon>Gunneridae</taxon>
        <taxon>Pentapetalae</taxon>
        <taxon>rosids</taxon>
        <taxon>fabids</taxon>
        <taxon>Rosales</taxon>
        <taxon>Moraceae</taxon>
        <taxon>Ficeae</taxon>
        <taxon>Ficus</taxon>
    </lineage>
</organism>
<dbReference type="EMBL" id="BTGU01000101">
    <property type="protein sequence ID" value="GMN60725.1"/>
    <property type="molecule type" value="Genomic_DNA"/>
</dbReference>
<dbReference type="AlphaFoldDB" id="A0AA88J2X4"/>
<name>A0AA88J2X4_FICCA</name>
<reference evidence="1" key="1">
    <citation type="submission" date="2023-07" db="EMBL/GenBank/DDBJ databases">
        <title>draft genome sequence of fig (Ficus carica).</title>
        <authorList>
            <person name="Takahashi T."/>
            <person name="Nishimura K."/>
        </authorList>
    </citation>
    <scope>NUCLEOTIDE SEQUENCE</scope>
</reference>
<protein>
    <submittedName>
        <fullName evidence="1">Uncharacterized protein</fullName>
    </submittedName>
</protein>
<gene>
    <name evidence="1" type="ORF">TIFTF001_029815</name>
</gene>
<sequence>MGELKAPSTWRFWAGRESEVTGFSVGASSRFGKPVSKAAAVWLALASVGYGTHALDLCHWRIDPTARTGECTHM</sequence>
<dbReference type="Proteomes" id="UP001187192">
    <property type="component" value="Unassembled WGS sequence"/>
</dbReference>
<evidence type="ECO:0000313" key="1">
    <source>
        <dbReference type="EMBL" id="GMN60725.1"/>
    </source>
</evidence>
<proteinExistence type="predicted"/>
<keyword evidence="2" id="KW-1185">Reference proteome</keyword>
<accession>A0AA88J2X4</accession>
<comment type="caution">
    <text evidence="1">The sequence shown here is derived from an EMBL/GenBank/DDBJ whole genome shotgun (WGS) entry which is preliminary data.</text>
</comment>
<evidence type="ECO:0000313" key="2">
    <source>
        <dbReference type="Proteomes" id="UP001187192"/>
    </source>
</evidence>